<keyword evidence="2" id="KW-1185">Reference proteome</keyword>
<dbReference type="AlphaFoldDB" id="A0A167T7M7"/>
<dbReference type="STRING" id="436010.A0A167T7M7"/>
<dbReference type="EMBL" id="KV418398">
    <property type="protein sequence ID" value="KZP02646.1"/>
    <property type="molecule type" value="Genomic_DNA"/>
</dbReference>
<accession>A0A167T7M7</accession>
<proteinExistence type="predicted"/>
<reference evidence="1 2" key="1">
    <citation type="journal article" date="2016" name="Mol. Biol. Evol.">
        <title>Comparative Genomics of Early-Diverging Mushroom-Forming Fungi Provides Insights into the Origins of Lignocellulose Decay Capabilities.</title>
        <authorList>
            <person name="Nagy L.G."/>
            <person name="Riley R."/>
            <person name="Tritt A."/>
            <person name="Adam C."/>
            <person name="Daum C."/>
            <person name="Floudas D."/>
            <person name="Sun H."/>
            <person name="Yadav J.S."/>
            <person name="Pangilinan J."/>
            <person name="Larsson K.H."/>
            <person name="Matsuura K."/>
            <person name="Barry K."/>
            <person name="Labutti K."/>
            <person name="Kuo R."/>
            <person name="Ohm R.A."/>
            <person name="Bhattacharya S.S."/>
            <person name="Shirouzu T."/>
            <person name="Yoshinaga Y."/>
            <person name="Martin F.M."/>
            <person name="Grigoriev I.V."/>
            <person name="Hibbett D.S."/>
        </authorList>
    </citation>
    <scope>NUCLEOTIDE SEQUENCE [LARGE SCALE GENOMIC DNA]</scope>
    <source>
        <strain evidence="1 2">CBS 109695</strain>
    </source>
</reference>
<evidence type="ECO:0000313" key="1">
    <source>
        <dbReference type="EMBL" id="KZP02646.1"/>
    </source>
</evidence>
<feature type="non-terminal residue" evidence="1">
    <location>
        <position position="86"/>
    </location>
</feature>
<sequence>TVESWVFGIWKEHFGFVVLPIRRGEGGRILVDDLDIAHIGRTDLLTKLTIIPQDATSGRHPAIHIGCLRRYQDAEIYEALRRVHLI</sequence>
<dbReference type="OrthoDB" id="6500128at2759"/>
<organism evidence="1 2">
    <name type="scientific">Athelia psychrophila</name>
    <dbReference type="NCBI Taxonomy" id="1759441"/>
    <lineage>
        <taxon>Eukaryota</taxon>
        <taxon>Fungi</taxon>
        <taxon>Dikarya</taxon>
        <taxon>Basidiomycota</taxon>
        <taxon>Agaricomycotina</taxon>
        <taxon>Agaricomycetes</taxon>
        <taxon>Agaricomycetidae</taxon>
        <taxon>Atheliales</taxon>
        <taxon>Atheliaceae</taxon>
        <taxon>Athelia</taxon>
    </lineage>
</organism>
<dbReference type="Proteomes" id="UP000076532">
    <property type="component" value="Unassembled WGS sequence"/>
</dbReference>
<feature type="non-terminal residue" evidence="1">
    <location>
        <position position="1"/>
    </location>
</feature>
<protein>
    <submittedName>
        <fullName evidence="1">Uncharacterized protein</fullName>
    </submittedName>
</protein>
<name>A0A167T7M7_9AGAM</name>
<gene>
    <name evidence="1" type="ORF">FIBSPDRAFT_941920</name>
</gene>
<evidence type="ECO:0000313" key="2">
    <source>
        <dbReference type="Proteomes" id="UP000076532"/>
    </source>
</evidence>